<dbReference type="EMBL" id="CP012600">
    <property type="protein sequence ID" value="ALC82322.1"/>
    <property type="molecule type" value="Genomic_DNA"/>
</dbReference>
<dbReference type="PANTHER" id="PTHR30330">
    <property type="entry name" value="AGSS FAMILY TRANSPORTER, SODIUM-ALANINE"/>
    <property type="match status" value="1"/>
</dbReference>
<keyword evidence="8 9" id="KW-0472">Membrane</keyword>
<dbReference type="GO" id="GO:0005283">
    <property type="term" value="F:amino acid:sodium symporter activity"/>
    <property type="evidence" value="ECO:0007669"/>
    <property type="project" value="InterPro"/>
</dbReference>
<dbReference type="AlphaFoldDB" id="A0A0M3RA00"/>
<dbReference type="NCBIfam" id="TIGR00835">
    <property type="entry name" value="agcS"/>
    <property type="match status" value="1"/>
</dbReference>
<dbReference type="STRING" id="1441095.AM592_12570"/>
<dbReference type="PRINTS" id="PR00175">
    <property type="entry name" value="NAALASMPORT"/>
</dbReference>
<dbReference type="OrthoDB" id="9804874at2"/>
<feature type="transmembrane region" description="Helical" evidence="9">
    <location>
        <begin position="204"/>
        <end position="223"/>
    </location>
</feature>
<feature type="transmembrane region" description="Helical" evidence="9">
    <location>
        <begin position="360"/>
        <end position="380"/>
    </location>
</feature>
<feature type="transmembrane region" description="Helical" evidence="9">
    <location>
        <begin position="392"/>
        <end position="414"/>
    </location>
</feature>
<dbReference type="GO" id="GO:0005886">
    <property type="term" value="C:plasma membrane"/>
    <property type="evidence" value="ECO:0007669"/>
    <property type="project" value="UniProtKB-SubCell"/>
</dbReference>
<organism evidence="10 11">
    <name type="scientific">Bacillus gobiensis</name>
    <dbReference type="NCBI Taxonomy" id="1441095"/>
    <lineage>
        <taxon>Bacteria</taxon>
        <taxon>Bacillati</taxon>
        <taxon>Bacillota</taxon>
        <taxon>Bacilli</taxon>
        <taxon>Bacillales</taxon>
        <taxon>Bacillaceae</taxon>
        <taxon>Bacillus</taxon>
    </lineage>
</organism>
<dbReference type="Gene3D" id="1.20.1740.10">
    <property type="entry name" value="Amino acid/polyamine transporter I"/>
    <property type="match status" value="1"/>
</dbReference>
<protein>
    <submittedName>
        <fullName evidence="10">Sodium:alanine symporter</fullName>
    </submittedName>
</protein>
<keyword evidence="7 9" id="KW-1133">Transmembrane helix</keyword>
<evidence type="ECO:0000256" key="5">
    <source>
        <dbReference type="ARBA" id="ARBA00022692"/>
    </source>
</evidence>
<feature type="transmembrane region" description="Helical" evidence="9">
    <location>
        <begin position="420"/>
        <end position="442"/>
    </location>
</feature>
<feature type="transmembrane region" description="Helical" evidence="9">
    <location>
        <begin position="139"/>
        <end position="159"/>
    </location>
</feature>
<feature type="transmembrane region" description="Helical" evidence="9">
    <location>
        <begin position="235"/>
        <end position="258"/>
    </location>
</feature>
<reference evidence="10 11" key="2">
    <citation type="journal article" date="2016" name="Int. J. Syst. Evol. Microbiol.">
        <title>Bacillus gobiensis sp. nov., isolated from a soil sample.</title>
        <authorList>
            <person name="Liu B."/>
            <person name="Liu G.H."/>
            <person name="Cetin S."/>
            <person name="Schumann P."/>
            <person name="Pan Z.Z."/>
            <person name="Chen Q.Q."/>
        </authorList>
    </citation>
    <scope>NUCLEOTIDE SEQUENCE [LARGE SCALE GENOMIC DNA]</scope>
    <source>
        <strain evidence="10 11">FJAT-4402</strain>
    </source>
</reference>
<comment type="subcellular location">
    <subcellularLocation>
        <location evidence="1 9">Cell membrane</location>
        <topology evidence="1 9">Multi-pass membrane protein</topology>
    </subcellularLocation>
</comment>
<dbReference type="FunFam" id="1.20.1740.10:FF:000004">
    <property type="entry name" value="Sodium:alanine symporter family protein"/>
    <property type="match status" value="1"/>
</dbReference>
<evidence type="ECO:0000256" key="1">
    <source>
        <dbReference type="ARBA" id="ARBA00004651"/>
    </source>
</evidence>
<evidence type="ECO:0000256" key="4">
    <source>
        <dbReference type="ARBA" id="ARBA00022475"/>
    </source>
</evidence>
<dbReference type="InterPro" id="IPR001463">
    <property type="entry name" value="Na/Ala_symport"/>
</dbReference>
<evidence type="ECO:0000313" key="10">
    <source>
        <dbReference type="EMBL" id="ALC82322.1"/>
    </source>
</evidence>
<feature type="transmembrane region" description="Helical" evidence="9">
    <location>
        <begin position="17"/>
        <end position="40"/>
    </location>
</feature>
<dbReference type="RefSeq" id="WP_053604107.1">
    <property type="nucleotide sequence ID" value="NZ_CP012600.1"/>
</dbReference>
<evidence type="ECO:0000256" key="2">
    <source>
        <dbReference type="ARBA" id="ARBA00009261"/>
    </source>
</evidence>
<keyword evidence="6 9" id="KW-0769">Symport</keyword>
<keyword evidence="11" id="KW-1185">Reference proteome</keyword>
<dbReference type="Proteomes" id="UP000067625">
    <property type="component" value="Chromosome"/>
</dbReference>
<feature type="transmembrane region" description="Helical" evidence="9">
    <location>
        <begin position="171"/>
        <end position="192"/>
    </location>
</feature>
<keyword evidence="3 9" id="KW-0813">Transport</keyword>
<evidence type="ECO:0000256" key="3">
    <source>
        <dbReference type="ARBA" id="ARBA00022448"/>
    </source>
</evidence>
<dbReference type="PATRIC" id="fig|1441095.3.peg.2758"/>
<evidence type="ECO:0000313" key="11">
    <source>
        <dbReference type="Proteomes" id="UP000067625"/>
    </source>
</evidence>
<evidence type="ECO:0000256" key="8">
    <source>
        <dbReference type="ARBA" id="ARBA00023136"/>
    </source>
</evidence>
<dbReference type="Pfam" id="PF01235">
    <property type="entry name" value="Na_Ala_symp"/>
    <property type="match status" value="1"/>
</dbReference>
<evidence type="ECO:0000256" key="6">
    <source>
        <dbReference type="ARBA" id="ARBA00022847"/>
    </source>
</evidence>
<dbReference type="PANTHER" id="PTHR30330:SF7">
    <property type="entry name" value="SODIUM_PROTON-DEPENDENT ALANINE CARRIER PROTEIN YRBD-RELATED"/>
    <property type="match status" value="1"/>
</dbReference>
<gene>
    <name evidence="10" type="ORF">AM592_12570</name>
</gene>
<sequence length="489" mass="52016">MEQFLEWLVGIVWSSPLVWLCAVIGLLLTGLTGFVQLRYLKDMIIQTFTGKSSKEGVSSFQAISIALSGRVGTGNIAGVAAAIYAGGPGAVFWMWFIGFVGAASSFAESTLGQIYKKQESGQYRGGPAYYIDKALGLRWYAVIFAIAAMIATALFAPGIQANSISSGLKEAFGVPNVVSGIVMTAILALIIIGGVKSIASVAQFVVPFMAVGYILVSLIVIGLNIEQVPAVLELIFSSAFGANAMFGGIVGTAISFGIQRGVYSNEAGQGTGPHAAAAAEVSHPVKQGLVQAFSIYIDTLFVCSATALMILFTNSFNTVDAGGNPIASNVLGADGALIEGTAQYTQEAVESVIPGFGSGFVAIALCFFAFTTIMAQYYIAETNMVYILKGKFNKIFALILKLALIATTLIGALWETGVTWLLADLGVGMMAWLNLIALLFLIKPVLRALKDYREQKLQGLDPIFTPSKLGIKNADYWEKEYVKKRKRIS</sequence>
<comment type="similarity">
    <text evidence="2 9">Belongs to the alanine or glycine:cation symporter (AGCS) (TC 2.A.25) family.</text>
</comment>
<evidence type="ECO:0000256" key="9">
    <source>
        <dbReference type="RuleBase" id="RU363064"/>
    </source>
</evidence>
<proteinExistence type="inferred from homology"/>
<keyword evidence="5 9" id="KW-0812">Transmembrane</keyword>
<evidence type="ECO:0000256" key="7">
    <source>
        <dbReference type="ARBA" id="ARBA00022989"/>
    </source>
</evidence>
<name>A0A0M3RA00_9BACI</name>
<accession>A0A0M3RA00</accession>
<keyword evidence="4 9" id="KW-1003">Cell membrane</keyword>
<reference evidence="11" key="1">
    <citation type="submission" date="2015-08" db="EMBL/GenBank/DDBJ databases">
        <title>Genome sequencing project for genomic taxonomy and phylogenomics of Bacillus-like bacteria.</title>
        <authorList>
            <person name="Liu B."/>
            <person name="Wang J."/>
            <person name="Zhu Y."/>
            <person name="Liu G."/>
            <person name="Chen Q."/>
            <person name="Chen Z."/>
            <person name="Lan J."/>
            <person name="Che J."/>
            <person name="Ge C."/>
            <person name="Shi H."/>
            <person name="Pan Z."/>
            <person name="Liu X."/>
        </authorList>
    </citation>
    <scope>NUCLEOTIDE SEQUENCE [LARGE SCALE GENOMIC DNA]</scope>
    <source>
        <strain evidence="11">FJAT-4402</strain>
    </source>
</reference>